<reference evidence="2 3" key="1">
    <citation type="journal article" date="2021" name="Nat. Plants">
        <title>The Taxus genome provides insights into paclitaxel biosynthesis.</title>
        <authorList>
            <person name="Xiong X."/>
            <person name="Gou J."/>
            <person name="Liao Q."/>
            <person name="Li Y."/>
            <person name="Zhou Q."/>
            <person name="Bi G."/>
            <person name="Li C."/>
            <person name="Du R."/>
            <person name="Wang X."/>
            <person name="Sun T."/>
            <person name="Guo L."/>
            <person name="Liang H."/>
            <person name="Lu P."/>
            <person name="Wu Y."/>
            <person name="Zhang Z."/>
            <person name="Ro D.K."/>
            <person name="Shang Y."/>
            <person name="Huang S."/>
            <person name="Yan J."/>
        </authorList>
    </citation>
    <scope>NUCLEOTIDE SEQUENCE [LARGE SCALE GENOMIC DNA]</scope>
    <source>
        <strain evidence="2">Ta-2019</strain>
    </source>
</reference>
<dbReference type="EMBL" id="JAHRHJ020000007">
    <property type="protein sequence ID" value="KAH9308758.1"/>
    <property type="molecule type" value="Genomic_DNA"/>
</dbReference>
<feature type="region of interest" description="Disordered" evidence="1">
    <location>
        <begin position="43"/>
        <end position="146"/>
    </location>
</feature>
<organism evidence="2 3">
    <name type="scientific">Taxus chinensis</name>
    <name type="common">Chinese yew</name>
    <name type="synonym">Taxus wallichiana var. chinensis</name>
    <dbReference type="NCBI Taxonomy" id="29808"/>
    <lineage>
        <taxon>Eukaryota</taxon>
        <taxon>Viridiplantae</taxon>
        <taxon>Streptophyta</taxon>
        <taxon>Embryophyta</taxon>
        <taxon>Tracheophyta</taxon>
        <taxon>Spermatophyta</taxon>
        <taxon>Pinopsida</taxon>
        <taxon>Pinidae</taxon>
        <taxon>Conifers II</taxon>
        <taxon>Cupressales</taxon>
        <taxon>Taxaceae</taxon>
        <taxon>Taxus</taxon>
    </lineage>
</organism>
<evidence type="ECO:0000256" key="1">
    <source>
        <dbReference type="SAM" id="MobiDB-lite"/>
    </source>
</evidence>
<feature type="region of interest" description="Disordered" evidence="1">
    <location>
        <begin position="1"/>
        <end position="20"/>
    </location>
</feature>
<name>A0AA38FUA5_TAXCH</name>
<feature type="non-terminal residue" evidence="2">
    <location>
        <position position="1"/>
    </location>
</feature>
<gene>
    <name evidence="2" type="ORF">KI387_036669</name>
</gene>
<comment type="caution">
    <text evidence="2">The sequence shown here is derived from an EMBL/GenBank/DDBJ whole genome shotgun (WGS) entry which is preliminary data.</text>
</comment>
<feature type="compositionally biased region" description="Gly residues" evidence="1">
    <location>
        <begin position="1"/>
        <end position="12"/>
    </location>
</feature>
<dbReference type="AlphaFoldDB" id="A0AA38FUA5"/>
<feature type="compositionally biased region" description="Basic and acidic residues" evidence="1">
    <location>
        <begin position="43"/>
        <end position="84"/>
    </location>
</feature>
<evidence type="ECO:0000313" key="3">
    <source>
        <dbReference type="Proteomes" id="UP000824469"/>
    </source>
</evidence>
<dbReference type="Proteomes" id="UP000824469">
    <property type="component" value="Unassembled WGS sequence"/>
</dbReference>
<feature type="non-terminal residue" evidence="2">
    <location>
        <position position="146"/>
    </location>
</feature>
<sequence length="146" mass="16005">TTKGKAGFGGGETWRRSMSKGRINLTVKNMSQGLENLTEKEKAGFGRAEKHGAEKACRKGVDKPDNKEHVARVGKPDSKRESGFRRWRNMAQKHVKGADKPDSKEHVARVGKPDSKGKAGFGGGETWRRSMSKGRINPTAKNMSQG</sequence>
<accession>A0AA38FUA5</accession>
<protein>
    <submittedName>
        <fullName evidence="2">Uncharacterized protein</fullName>
    </submittedName>
</protein>
<feature type="compositionally biased region" description="Basic residues" evidence="1">
    <location>
        <begin position="85"/>
        <end position="95"/>
    </location>
</feature>
<feature type="compositionally biased region" description="Basic and acidic residues" evidence="1">
    <location>
        <begin position="96"/>
        <end position="117"/>
    </location>
</feature>
<proteinExistence type="predicted"/>
<keyword evidence="3" id="KW-1185">Reference proteome</keyword>
<evidence type="ECO:0000313" key="2">
    <source>
        <dbReference type="EMBL" id="KAH9308758.1"/>
    </source>
</evidence>